<dbReference type="InterPro" id="IPR038136">
    <property type="entry name" value="CofD-like_dom_sf"/>
</dbReference>
<dbReference type="Proteomes" id="UP000198556">
    <property type="component" value="Unassembled WGS sequence"/>
</dbReference>
<reference evidence="4 5" key="1">
    <citation type="submission" date="2016-10" db="EMBL/GenBank/DDBJ databases">
        <authorList>
            <person name="de Groot N.N."/>
        </authorList>
    </citation>
    <scope>NUCLEOTIDE SEQUENCE [LARGE SCALE GENOMIC DNA]</scope>
    <source>
        <strain evidence="4 5">DSM 15827</strain>
    </source>
</reference>
<dbReference type="NCBIfam" id="TIGR01826">
    <property type="entry name" value="CofD_related"/>
    <property type="match status" value="1"/>
</dbReference>
<keyword evidence="5" id="KW-1185">Reference proteome</keyword>
<dbReference type="PANTHER" id="PTHR30135">
    <property type="entry name" value="UNCHARACTERIZED PROTEIN YVCK-RELATED"/>
    <property type="match status" value="1"/>
</dbReference>
<accession>A0A1H9M718</accession>
<organism evidence="4 5">
    <name type="scientific">Granulicatella balaenopterae</name>
    <dbReference type="NCBI Taxonomy" id="137733"/>
    <lineage>
        <taxon>Bacteria</taxon>
        <taxon>Bacillati</taxon>
        <taxon>Bacillota</taxon>
        <taxon>Bacilli</taxon>
        <taxon>Lactobacillales</taxon>
        <taxon>Carnobacteriaceae</taxon>
        <taxon>Granulicatella</taxon>
    </lineage>
</organism>
<comment type="similarity">
    <text evidence="1">Belongs to the heat shock protein 70 family.</text>
</comment>
<proteinExistence type="inferred from homology"/>
<sequence length="347" mass="38877">MEMEEKDQTFISEIKTNKRKSPKITVIGGGTGLPVLLRQLRKRKADVTAIVTVADDGGSSGVIRDYINIVPPGDIRNCMIALSPMESMKKEIFQYRFNSDDKFFAGHAIGNLIIAALTEMKGNNIFEAVRILSDMMQIDGHIYPAAEEPLLLKATFKDGTEVLGESHLAKYRKPIERVTVHSYDETKKPTPAKAVVDAILESDMVVIGPGSLYTSILPNLMIEDIGKAVCETKAEVLYICNIMTQLGETEHFTDADHVRVLHEHLGKNFIDTVIVNTESVPDEYLNQQKNEEYLYQVKYDFNGLREQGCHVISSEFIQLKDSGVYHDGAKVIDEVYTLLSSTNQRMQ</sequence>
<dbReference type="GO" id="GO:0005737">
    <property type="term" value="C:cytoplasm"/>
    <property type="evidence" value="ECO:0007669"/>
    <property type="project" value="UniProtKB-SubCell"/>
</dbReference>
<dbReference type="InterPro" id="IPR018181">
    <property type="entry name" value="Heat_shock_70_CS"/>
</dbReference>
<gene>
    <name evidence="4" type="ORF">SAMN05421767_12430</name>
</gene>
<evidence type="ECO:0000256" key="2">
    <source>
        <dbReference type="ARBA" id="ARBA00022490"/>
    </source>
</evidence>
<dbReference type="SUPFAM" id="SSF142338">
    <property type="entry name" value="CofD-like"/>
    <property type="match status" value="1"/>
</dbReference>
<dbReference type="InterPro" id="IPR002882">
    <property type="entry name" value="CofD"/>
</dbReference>
<comment type="similarity">
    <text evidence="3">Belongs to the gluconeogenesis factor family.</text>
</comment>
<keyword evidence="2 3" id="KW-0963">Cytoplasm</keyword>
<evidence type="ECO:0000256" key="1">
    <source>
        <dbReference type="ARBA" id="ARBA00007381"/>
    </source>
</evidence>
<dbReference type="HAMAP" id="MF_00973">
    <property type="entry name" value="Gluconeogen_factor"/>
    <property type="match status" value="1"/>
</dbReference>
<dbReference type="PROSITE" id="PS01036">
    <property type="entry name" value="HSP70_3"/>
    <property type="match status" value="1"/>
</dbReference>
<dbReference type="GO" id="GO:0008360">
    <property type="term" value="P:regulation of cell shape"/>
    <property type="evidence" value="ECO:0007669"/>
    <property type="project" value="UniProtKB-UniRule"/>
</dbReference>
<dbReference type="EMBL" id="FOGF01000024">
    <property type="protein sequence ID" value="SER19478.1"/>
    <property type="molecule type" value="Genomic_DNA"/>
</dbReference>
<dbReference type="PANTHER" id="PTHR30135:SF3">
    <property type="entry name" value="GLUCONEOGENESIS FACTOR-RELATED"/>
    <property type="match status" value="1"/>
</dbReference>
<dbReference type="CDD" id="cd07187">
    <property type="entry name" value="YvcK_like"/>
    <property type="match status" value="1"/>
</dbReference>
<dbReference type="InterPro" id="IPR010119">
    <property type="entry name" value="Gluconeogen_factor"/>
</dbReference>
<evidence type="ECO:0000313" key="4">
    <source>
        <dbReference type="EMBL" id="SER19478.1"/>
    </source>
</evidence>
<name>A0A1H9M718_9LACT</name>
<dbReference type="AlphaFoldDB" id="A0A1H9M718"/>
<dbReference type="Pfam" id="PF01933">
    <property type="entry name" value="CofD"/>
    <property type="match status" value="1"/>
</dbReference>
<dbReference type="STRING" id="137733.SAMN05421767_12430"/>
<evidence type="ECO:0000256" key="3">
    <source>
        <dbReference type="HAMAP-Rule" id="MF_00973"/>
    </source>
</evidence>
<comment type="subcellular location">
    <subcellularLocation>
        <location evidence="3">Cytoplasm</location>
    </subcellularLocation>
</comment>
<evidence type="ECO:0000313" key="5">
    <source>
        <dbReference type="Proteomes" id="UP000198556"/>
    </source>
</evidence>
<protein>
    <recommendedName>
        <fullName evidence="3">Putative gluconeogenesis factor</fullName>
    </recommendedName>
</protein>
<comment type="function">
    <text evidence="3">Required for morphogenesis under gluconeogenic growth conditions.</text>
</comment>
<dbReference type="GO" id="GO:0043743">
    <property type="term" value="F:LPPG:FO 2-phospho-L-lactate transferase activity"/>
    <property type="evidence" value="ECO:0007669"/>
    <property type="project" value="InterPro"/>
</dbReference>
<dbReference type="Gene3D" id="3.40.50.10680">
    <property type="entry name" value="CofD-like domains"/>
    <property type="match status" value="1"/>
</dbReference>